<dbReference type="PANTHER" id="PTHR10380:SF206">
    <property type="entry name" value="GH27759P"/>
    <property type="match status" value="1"/>
</dbReference>
<sequence>MYCSYAFYVHVWILAFLIAELVICQARIEGGWNSAPNTQYHIQTDEGDERYFRYQTLTGQYRKEKRLQDGSVVGTYGWVDADGYLRLKDYVADEQGYRIVRSKKLYVGGNTPIDATVQSSKYVPSQVPPQAGSGVQYKPVYNSYVVDNALPSTYAPQSAHDYHAPAVQNPVYPAQSPYAVTSTQSPYVVTSTQSPYAITSTQSPYVTTSTQNPYAVTSTQPHYAATPTQSPYSVTSTESPYAATSTASNIPSYSPSPYAGSPSVSQYSSNDYASPITDNSIVSSTVSPYTGDAYDDYINSKAFVSHNEKPLEFPSNFGSSSKLAPISLADYLQSGSEVQREVAITPHYRFSVSTTPTTPPRVYERITEAPRPVTFRPYYSPNVVSSGFQSQEKTPHKDVEYDGVSLTHDGFKYYLPKHYHEEEGTSSSHRAGSFGYVDPFGIRRVIYYNTSPEKGFVARKNNRYVGHDAAPYDPRY</sequence>
<dbReference type="GO" id="GO:0008010">
    <property type="term" value="F:structural constituent of chitin-based larval cuticle"/>
    <property type="evidence" value="ECO:0007669"/>
    <property type="project" value="TreeGrafter"/>
</dbReference>
<organism evidence="4">
    <name type="scientific">Cacopsylla melanoneura</name>
    <dbReference type="NCBI Taxonomy" id="428564"/>
    <lineage>
        <taxon>Eukaryota</taxon>
        <taxon>Metazoa</taxon>
        <taxon>Ecdysozoa</taxon>
        <taxon>Arthropoda</taxon>
        <taxon>Hexapoda</taxon>
        <taxon>Insecta</taxon>
        <taxon>Pterygota</taxon>
        <taxon>Neoptera</taxon>
        <taxon>Paraneoptera</taxon>
        <taxon>Hemiptera</taxon>
        <taxon>Sternorrhyncha</taxon>
        <taxon>Psylloidea</taxon>
        <taxon>Psyllidae</taxon>
        <taxon>Psyllinae</taxon>
        <taxon>Cacopsylla</taxon>
    </lineage>
</organism>
<protein>
    <recommendedName>
        <fullName evidence="5">Cuticle protein</fullName>
    </recommendedName>
</protein>
<dbReference type="GO" id="GO:0062129">
    <property type="term" value="C:chitin-based extracellular matrix"/>
    <property type="evidence" value="ECO:0007669"/>
    <property type="project" value="TreeGrafter"/>
</dbReference>
<evidence type="ECO:0000256" key="2">
    <source>
        <dbReference type="SAM" id="MobiDB-lite"/>
    </source>
</evidence>
<accession>A0A8D8Y0U1</accession>
<evidence type="ECO:0000313" key="4">
    <source>
        <dbReference type="EMBL" id="CAG6716593.1"/>
    </source>
</evidence>
<keyword evidence="3" id="KW-0812">Transmembrane</keyword>
<evidence type="ECO:0000256" key="3">
    <source>
        <dbReference type="SAM" id="Phobius"/>
    </source>
</evidence>
<evidence type="ECO:0000256" key="1">
    <source>
        <dbReference type="PROSITE-ProRule" id="PRU00497"/>
    </source>
</evidence>
<keyword evidence="1" id="KW-0193">Cuticle</keyword>
<dbReference type="Pfam" id="PF00379">
    <property type="entry name" value="Chitin_bind_4"/>
    <property type="match status" value="2"/>
</dbReference>
<dbReference type="PROSITE" id="PS51155">
    <property type="entry name" value="CHIT_BIND_RR_2"/>
    <property type="match status" value="2"/>
</dbReference>
<evidence type="ECO:0008006" key="5">
    <source>
        <dbReference type="Google" id="ProtNLM"/>
    </source>
</evidence>
<feature type="region of interest" description="Disordered" evidence="2">
    <location>
        <begin position="244"/>
        <end position="268"/>
    </location>
</feature>
<dbReference type="InterPro" id="IPR050468">
    <property type="entry name" value="Cuticle_Struct_Prot"/>
</dbReference>
<feature type="compositionally biased region" description="Low complexity" evidence="2">
    <location>
        <begin position="251"/>
        <end position="265"/>
    </location>
</feature>
<feature type="transmembrane region" description="Helical" evidence="3">
    <location>
        <begin position="6"/>
        <end position="24"/>
    </location>
</feature>
<reference evidence="4" key="1">
    <citation type="submission" date="2021-05" db="EMBL/GenBank/DDBJ databases">
        <authorList>
            <person name="Alioto T."/>
            <person name="Alioto T."/>
            <person name="Gomez Garrido J."/>
        </authorList>
    </citation>
    <scope>NUCLEOTIDE SEQUENCE</scope>
</reference>
<dbReference type="PANTHER" id="PTHR10380">
    <property type="entry name" value="CUTICLE PROTEIN"/>
    <property type="match status" value="1"/>
</dbReference>
<dbReference type="InterPro" id="IPR000618">
    <property type="entry name" value="Insect_cuticle"/>
</dbReference>
<name>A0A8D8Y0U1_9HEMI</name>
<dbReference type="EMBL" id="HBUF01354727">
    <property type="protein sequence ID" value="CAG6716593.1"/>
    <property type="molecule type" value="Transcribed_RNA"/>
</dbReference>
<keyword evidence="3" id="KW-1133">Transmembrane helix</keyword>
<keyword evidence="3" id="KW-0472">Membrane</keyword>
<dbReference type="AlphaFoldDB" id="A0A8D8Y0U1"/>
<proteinExistence type="predicted"/>